<organism evidence="3 4">
    <name type="scientific">Agrilus planipennis</name>
    <name type="common">Emerald ash borer</name>
    <name type="synonym">Agrilus marcopoli</name>
    <dbReference type="NCBI Taxonomy" id="224129"/>
    <lineage>
        <taxon>Eukaryota</taxon>
        <taxon>Metazoa</taxon>
        <taxon>Ecdysozoa</taxon>
        <taxon>Arthropoda</taxon>
        <taxon>Hexapoda</taxon>
        <taxon>Insecta</taxon>
        <taxon>Pterygota</taxon>
        <taxon>Neoptera</taxon>
        <taxon>Endopterygota</taxon>
        <taxon>Coleoptera</taxon>
        <taxon>Polyphaga</taxon>
        <taxon>Elateriformia</taxon>
        <taxon>Buprestoidea</taxon>
        <taxon>Buprestidae</taxon>
        <taxon>Agrilinae</taxon>
        <taxon>Agrilus</taxon>
    </lineage>
</organism>
<keyword evidence="2" id="KW-0732">Signal</keyword>
<dbReference type="GeneID" id="112904259"/>
<feature type="chain" id="PRO_5028927875" evidence="2">
    <location>
        <begin position="22"/>
        <end position="190"/>
    </location>
</feature>
<proteinExistence type="predicted"/>
<dbReference type="RefSeq" id="XP_025829640.1">
    <property type="nucleotide sequence ID" value="XM_025973855.1"/>
</dbReference>
<dbReference type="InParanoid" id="A0A7F5QWW7"/>
<feature type="region of interest" description="Disordered" evidence="1">
    <location>
        <begin position="76"/>
        <end position="190"/>
    </location>
</feature>
<feature type="compositionally biased region" description="Gly residues" evidence="1">
    <location>
        <begin position="152"/>
        <end position="166"/>
    </location>
</feature>
<accession>A0A7F5QWW7</accession>
<dbReference type="Proteomes" id="UP000192223">
    <property type="component" value="Unplaced"/>
</dbReference>
<dbReference type="AlphaFoldDB" id="A0A7F5QWW7"/>
<dbReference type="KEGG" id="apln:112904259"/>
<evidence type="ECO:0000256" key="1">
    <source>
        <dbReference type="SAM" id="MobiDB-lite"/>
    </source>
</evidence>
<protein>
    <submittedName>
        <fullName evidence="4">Glycine-rich protein DOT1-like</fullName>
    </submittedName>
</protein>
<feature type="compositionally biased region" description="Gly residues" evidence="1">
    <location>
        <begin position="81"/>
        <end position="105"/>
    </location>
</feature>
<evidence type="ECO:0000256" key="2">
    <source>
        <dbReference type="SAM" id="SignalP"/>
    </source>
</evidence>
<evidence type="ECO:0000313" key="4">
    <source>
        <dbReference type="RefSeq" id="XP_025829640.1"/>
    </source>
</evidence>
<reference evidence="4" key="1">
    <citation type="submission" date="2025-08" db="UniProtKB">
        <authorList>
            <consortium name="RefSeq"/>
        </authorList>
    </citation>
    <scope>IDENTIFICATION</scope>
    <source>
        <tissue evidence="4">Entire body</tissue>
    </source>
</reference>
<evidence type="ECO:0000313" key="3">
    <source>
        <dbReference type="Proteomes" id="UP000192223"/>
    </source>
</evidence>
<feature type="signal peptide" evidence="2">
    <location>
        <begin position="1"/>
        <end position="21"/>
    </location>
</feature>
<feature type="compositionally biased region" description="Gly residues" evidence="1">
    <location>
        <begin position="178"/>
        <end position="190"/>
    </location>
</feature>
<gene>
    <name evidence="4" type="primary">LOC112904259</name>
</gene>
<feature type="compositionally biased region" description="Low complexity" evidence="1">
    <location>
        <begin position="167"/>
        <end position="177"/>
    </location>
</feature>
<name>A0A7F5QWW7_AGRPL</name>
<keyword evidence="3" id="KW-1185">Reference proteome</keyword>
<sequence>MASKFATAFLVFLAVIELCTAGGGGGGGDKKVIIHVPFKVKTVHHTHTVVKHVDHGGGDKEFYKVIGYSGGIDDGHEVEAHGGGGGGGGGGHDWGSFGGGFGGGHAESLESSSGQETGDIGSHTSGGGIEASAGYSEGFEGGHGGLEQAASAGGGDMGGGDYGGGYAVAQGEEFGSQGDEGYGGEQGGYQ</sequence>